<dbReference type="PATRIC" id="fig|665952.3.peg.1983"/>
<dbReference type="GeneID" id="87582665"/>
<evidence type="ECO:0000313" key="1">
    <source>
        <dbReference type="EMBL" id="EHL77914.1"/>
    </source>
</evidence>
<dbReference type="EMBL" id="ACWF01000104">
    <property type="protein sequence ID" value="EHL77914.1"/>
    <property type="molecule type" value="Genomic_DNA"/>
</dbReference>
<dbReference type="Pfam" id="PF08958">
    <property type="entry name" value="DUF1871"/>
    <property type="match status" value="1"/>
</dbReference>
<gene>
    <name evidence="1" type="ORF">HMPREF1015_03139</name>
</gene>
<comment type="caution">
    <text evidence="1">The sequence shown here is derived from an EMBL/GenBank/DDBJ whole genome shotgun (WGS) entry which is preliminary data.</text>
</comment>
<keyword evidence="2" id="KW-1185">Reference proteome</keyword>
<dbReference type="AlphaFoldDB" id="G9QLP6"/>
<protein>
    <recommendedName>
        <fullName evidence="3">DUF1871 domain-containing protein</fullName>
    </recommendedName>
</protein>
<accession>G9QLP6</accession>
<dbReference type="SUPFAM" id="SSF116922">
    <property type="entry name" value="YugE-like"/>
    <property type="match status" value="1"/>
</dbReference>
<sequence>MNPIAKTNLQLADILMGWDPFRIGAGQYDTEMADIIQAVHETDNLETLVRKIRAIFELSFEELLPREEIEPIASALLAVKENSSCDLPFQR</sequence>
<dbReference type="HOGENOM" id="CLU_173813_0_0_9"/>
<dbReference type="InterPro" id="IPR023162">
    <property type="entry name" value="Apc36109-like_dom_sf"/>
</dbReference>
<proteinExistence type="predicted"/>
<organism evidence="1 2">
    <name type="scientific">Bacillus smithii 7_3_47FAA</name>
    <dbReference type="NCBI Taxonomy" id="665952"/>
    <lineage>
        <taxon>Bacteria</taxon>
        <taxon>Bacillati</taxon>
        <taxon>Bacillota</taxon>
        <taxon>Bacilli</taxon>
        <taxon>Bacillales</taxon>
        <taxon>Bacillaceae</taxon>
        <taxon>Bacillus</taxon>
    </lineage>
</organism>
<dbReference type="Proteomes" id="UP000011747">
    <property type="component" value="Unassembled WGS sequence"/>
</dbReference>
<dbReference type="RefSeq" id="WP_003354304.1">
    <property type="nucleotide sequence ID" value="NZ_JH414755.1"/>
</dbReference>
<evidence type="ECO:0000313" key="2">
    <source>
        <dbReference type="Proteomes" id="UP000011747"/>
    </source>
</evidence>
<evidence type="ECO:0008006" key="3">
    <source>
        <dbReference type="Google" id="ProtNLM"/>
    </source>
</evidence>
<reference evidence="1 2" key="1">
    <citation type="submission" date="2011-09" db="EMBL/GenBank/DDBJ databases">
        <title>The Genome Sequence of Bacillus smithii 7_3_47FAA.</title>
        <authorList>
            <consortium name="The Broad Institute Genome Sequencing Platform"/>
            <person name="Earl A."/>
            <person name="Ward D."/>
            <person name="Feldgarden M."/>
            <person name="Gevers D."/>
            <person name="Daigneault M."/>
            <person name="Strauss J."/>
            <person name="Allen-Vercoe E."/>
            <person name="Young S.K."/>
            <person name="Zeng Q."/>
            <person name="Gargeya S."/>
            <person name="Fitzgerald M."/>
            <person name="Haas B."/>
            <person name="Abouelleil A."/>
            <person name="Alvarado L."/>
            <person name="Arachchi H.M."/>
            <person name="Berlin A."/>
            <person name="Brown A."/>
            <person name="Chapman S.B."/>
            <person name="Chen Z."/>
            <person name="Dunbar C."/>
            <person name="Freedman E."/>
            <person name="Gearin G."/>
            <person name="Goldberg J."/>
            <person name="Griggs A."/>
            <person name="Gujja S."/>
            <person name="Heiman D."/>
            <person name="Howarth C."/>
            <person name="Larson L."/>
            <person name="Lui A."/>
            <person name="MacDonald P.J.P."/>
            <person name="Montmayeur A."/>
            <person name="Murphy C."/>
            <person name="Neiman D."/>
            <person name="Pearson M."/>
            <person name="Priest M."/>
            <person name="Roberts A."/>
            <person name="Saif S."/>
            <person name="Shea T."/>
            <person name="Shenoy N."/>
            <person name="Sisk P."/>
            <person name="Stolte C."/>
            <person name="Sykes S."/>
            <person name="Wortman J."/>
            <person name="Nusbaum C."/>
            <person name="Birren B."/>
        </authorList>
    </citation>
    <scope>NUCLEOTIDE SEQUENCE [LARGE SCALE GENOMIC DNA]</scope>
    <source>
        <strain evidence="1 2">7_3_47FAA</strain>
    </source>
</reference>
<dbReference type="InterPro" id="IPR015053">
    <property type="entry name" value="DUF1871"/>
</dbReference>
<dbReference type="Gene3D" id="1.10.340.20">
    <property type="entry name" value="Apc36109-like domain"/>
    <property type="match status" value="1"/>
</dbReference>
<name>G9QLP6_9BACI</name>